<feature type="transmembrane region" description="Helical" evidence="1">
    <location>
        <begin position="93"/>
        <end position="110"/>
    </location>
</feature>
<keyword evidence="1" id="KW-0472">Membrane</keyword>
<evidence type="ECO:0008006" key="4">
    <source>
        <dbReference type="Google" id="ProtNLM"/>
    </source>
</evidence>
<comment type="caution">
    <text evidence="2">The sequence shown here is derived from an EMBL/GenBank/DDBJ whole genome shotgun (WGS) entry which is preliminary data.</text>
</comment>
<feature type="transmembrane region" description="Helical" evidence="1">
    <location>
        <begin position="150"/>
        <end position="171"/>
    </location>
</feature>
<reference evidence="3" key="1">
    <citation type="journal article" date="2019" name="Int. J. Syst. Evol. Microbiol.">
        <title>The Global Catalogue of Microorganisms (GCM) 10K type strain sequencing project: providing services to taxonomists for standard genome sequencing and annotation.</title>
        <authorList>
            <consortium name="The Broad Institute Genomics Platform"/>
            <consortium name="The Broad Institute Genome Sequencing Center for Infectious Disease"/>
            <person name="Wu L."/>
            <person name="Ma J."/>
        </authorList>
    </citation>
    <scope>NUCLEOTIDE SEQUENCE [LARGE SCALE GENOMIC DNA]</scope>
    <source>
        <strain evidence="3">JCM 16914</strain>
    </source>
</reference>
<feature type="transmembrane region" description="Helical" evidence="1">
    <location>
        <begin position="244"/>
        <end position="269"/>
    </location>
</feature>
<feature type="transmembrane region" description="Helical" evidence="1">
    <location>
        <begin position="14"/>
        <end position="38"/>
    </location>
</feature>
<dbReference type="Proteomes" id="UP001500133">
    <property type="component" value="Unassembled WGS sequence"/>
</dbReference>
<keyword evidence="1" id="KW-1133">Transmembrane helix</keyword>
<protein>
    <recommendedName>
        <fullName evidence="4">DUF2232 domain-containing protein</fullName>
    </recommendedName>
</protein>
<organism evidence="2 3">
    <name type="scientific">Halomonas cibimaris</name>
    <dbReference type="NCBI Taxonomy" id="657012"/>
    <lineage>
        <taxon>Bacteria</taxon>
        <taxon>Pseudomonadati</taxon>
        <taxon>Pseudomonadota</taxon>
        <taxon>Gammaproteobacteria</taxon>
        <taxon>Oceanospirillales</taxon>
        <taxon>Halomonadaceae</taxon>
        <taxon>Halomonas</taxon>
    </lineage>
</organism>
<feature type="transmembrane region" description="Helical" evidence="1">
    <location>
        <begin position="45"/>
        <end position="62"/>
    </location>
</feature>
<dbReference type="EMBL" id="BAAAZT010000012">
    <property type="protein sequence ID" value="GAA3894742.1"/>
    <property type="molecule type" value="Genomic_DNA"/>
</dbReference>
<evidence type="ECO:0000256" key="1">
    <source>
        <dbReference type="SAM" id="Phobius"/>
    </source>
</evidence>
<sequence length="285" mass="30386">MLAFARWLMQRPSYAVGATLLASLIPWLFWLGAAIAALVTLRKGAAAALPVILAAAIPAGWWWTQGDVVPLASVLLATLMGVVLRERMRWSEALLAGTLACAAMIELGIFRPPGGTEAMLAQLRQSSAEFDRMVTELGRTGYDTTLLADLVVSGVTGLVILLLAVACLAIGRSWQAGLYNPGGFRREFHALRLAPRELALLAGLGAISMLFGMAGFALVGWVPLLIAGVALVHGIIGLKEMNGLWLGAFYLLLITTWPMILIVLLSGLIDSFANVRARLARSNGQ</sequence>
<proteinExistence type="predicted"/>
<feature type="transmembrane region" description="Helical" evidence="1">
    <location>
        <begin position="68"/>
        <end position="84"/>
    </location>
</feature>
<evidence type="ECO:0000313" key="2">
    <source>
        <dbReference type="EMBL" id="GAA3894742.1"/>
    </source>
</evidence>
<keyword evidence="3" id="KW-1185">Reference proteome</keyword>
<accession>A0ABP7L5K8</accession>
<gene>
    <name evidence="2" type="ORF">GCM10022228_02330</name>
</gene>
<dbReference type="RefSeq" id="WP_344701484.1">
    <property type="nucleotide sequence ID" value="NZ_BAAAZT010000012.1"/>
</dbReference>
<evidence type="ECO:0000313" key="3">
    <source>
        <dbReference type="Proteomes" id="UP001500133"/>
    </source>
</evidence>
<name>A0ABP7L5K8_9GAMM</name>
<keyword evidence="1" id="KW-0812">Transmembrane</keyword>